<dbReference type="InterPro" id="IPR010371">
    <property type="entry name" value="YBR137W-like"/>
</dbReference>
<dbReference type="Pfam" id="PF03928">
    <property type="entry name" value="HbpS-like"/>
    <property type="match status" value="1"/>
</dbReference>
<dbReference type="EMBL" id="SMKI01000070">
    <property type="protein sequence ID" value="TDC76721.1"/>
    <property type="molecule type" value="Genomic_DNA"/>
</dbReference>
<evidence type="ECO:0000313" key="2">
    <source>
        <dbReference type="Proteomes" id="UP000295345"/>
    </source>
</evidence>
<gene>
    <name evidence="1" type="ORF">E1283_09075</name>
</gene>
<reference evidence="1 2" key="1">
    <citation type="submission" date="2019-03" db="EMBL/GenBank/DDBJ databases">
        <title>Draft genome sequences of novel Actinobacteria.</title>
        <authorList>
            <person name="Sahin N."/>
            <person name="Ay H."/>
            <person name="Saygin H."/>
        </authorList>
    </citation>
    <scope>NUCLEOTIDE SEQUENCE [LARGE SCALE GENOMIC DNA]</scope>
    <source>
        <strain evidence="1 2">DSM 41900</strain>
    </source>
</reference>
<keyword evidence="2" id="KW-1185">Reference proteome</keyword>
<name>A0A4R4TGG8_9ACTN</name>
<dbReference type="InterPro" id="IPR005624">
    <property type="entry name" value="PduO/GlcC-like"/>
</dbReference>
<dbReference type="RefSeq" id="WP_132817413.1">
    <property type="nucleotide sequence ID" value="NZ_SMKI01000070.1"/>
</dbReference>
<dbReference type="Proteomes" id="UP000295345">
    <property type="component" value="Unassembled WGS sequence"/>
</dbReference>
<protein>
    <recommendedName>
        <fullName evidence="3">Heme-degrading domain-containing protein</fullName>
    </recommendedName>
</protein>
<evidence type="ECO:0008006" key="3">
    <source>
        <dbReference type="Google" id="ProtNLM"/>
    </source>
</evidence>
<comment type="caution">
    <text evidence="1">The sequence shown here is derived from an EMBL/GenBank/DDBJ whole genome shotgun (WGS) entry which is preliminary data.</text>
</comment>
<dbReference type="Gene3D" id="3.30.450.150">
    <property type="entry name" value="Haem-degrading domain"/>
    <property type="match status" value="1"/>
</dbReference>
<sequence length="177" mass="18556">MVVEVDGDARLLEEVRAPASVSARRLDRFSHADAVALGQAALGLAERRGLPVVVRVTRGEQVVFHAAREGTTAEHDDWVRRKINSARRHEIPTLELVLRQRVSGRVADWLDPREFAVAGGAVPVVVAGGIAGVIAVSGLVGSVRDDHDLAMAALRAFRDADADAGTGAASASAEVGG</sequence>
<dbReference type="OrthoDB" id="9815315at2"/>
<dbReference type="AlphaFoldDB" id="A0A4R4TGG8"/>
<accession>A0A4R4TGG8</accession>
<proteinExistence type="predicted"/>
<organism evidence="1 2">
    <name type="scientific">Streptomyces hainanensis</name>
    <dbReference type="NCBI Taxonomy" id="402648"/>
    <lineage>
        <taxon>Bacteria</taxon>
        <taxon>Bacillati</taxon>
        <taxon>Actinomycetota</taxon>
        <taxon>Actinomycetes</taxon>
        <taxon>Kitasatosporales</taxon>
        <taxon>Streptomycetaceae</taxon>
        <taxon>Streptomyces</taxon>
    </lineage>
</organism>
<dbReference type="PANTHER" id="PTHR28255:SF1">
    <property type="entry name" value="UPF0303 PROTEIN YBR137W"/>
    <property type="match status" value="1"/>
</dbReference>
<dbReference type="SUPFAM" id="SSF143744">
    <property type="entry name" value="GlcG-like"/>
    <property type="match status" value="1"/>
</dbReference>
<dbReference type="InterPro" id="IPR038084">
    <property type="entry name" value="PduO/GlcC-like_sf"/>
</dbReference>
<dbReference type="PANTHER" id="PTHR28255">
    <property type="match status" value="1"/>
</dbReference>
<evidence type="ECO:0000313" key="1">
    <source>
        <dbReference type="EMBL" id="TDC76721.1"/>
    </source>
</evidence>